<gene>
    <name evidence="2" type="ORF">KI387_039412</name>
</gene>
<dbReference type="Proteomes" id="UP000824469">
    <property type="component" value="Unassembled WGS sequence"/>
</dbReference>
<dbReference type="EMBL" id="JAHRHJ020000011">
    <property type="protein sequence ID" value="KAH9295824.1"/>
    <property type="molecule type" value="Genomic_DNA"/>
</dbReference>
<comment type="caution">
    <text evidence="2">The sequence shown here is derived from an EMBL/GenBank/DDBJ whole genome shotgun (WGS) entry which is preliminary data.</text>
</comment>
<sequence length="51" mass="5676">MGEVAEKATCANDTSLKLNPRKEVQMSAKLPQRPEPQKITSPLKSIRLGRK</sequence>
<accession>A0AA38F7T1</accession>
<feature type="non-terminal residue" evidence="2">
    <location>
        <position position="51"/>
    </location>
</feature>
<reference evidence="2 3" key="1">
    <citation type="journal article" date="2021" name="Nat. Plants">
        <title>The Taxus genome provides insights into paclitaxel biosynthesis.</title>
        <authorList>
            <person name="Xiong X."/>
            <person name="Gou J."/>
            <person name="Liao Q."/>
            <person name="Li Y."/>
            <person name="Zhou Q."/>
            <person name="Bi G."/>
            <person name="Li C."/>
            <person name="Du R."/>
            <person name="Wang X."/>
            <person name="Sun T."/>
            <person name="Guo L."/>
            <person name="Liang H."/>
            <person name="Lu P."/>
            <person name="Wu Y."/>
            <person name="Zhang Z."/>
            <person name="Ro D.K."/>
            <person name="Shang Y."/>
            <person name="Huang S."/>
            <person name="Yan J."/>
        </authorList>
    </citation>
    <scope>NUCLEOTIDE SEQUENCE [LARGE SCALE GENOMIC DNA]</scope>
    <source>
        <strain evidence="2">Ta-2019</strain>
    </source>
</reference>
<protein>
    <submittedName>
        <fullName evidence="2">Uncharacterized protein</fullName>
    </submittedName>
</protein>
<evidence type="ECO:0000256" key="1">
    <source>
        <dbReference type="SAM" id="MobiDB-lite"/>
    </source>
</evidence>
<evidence type="ECO:0000313" key="2">
    <source>
        <dbReference type="EMBL" id="KAH9295824.1"/>
    </source>
</evidence>
<keyword evidence="3" id="KW-1185">Reference proteome</keyword>
<feature type="region of interest" description="Disordered" evidence="1">
    <location>
        <begin position="1"/>
        <end position="51"/>
    </location>
</feature>
<evidence type="ECO:0000313" key="3">
    <source>
        <dbReference type="Proteomes" id="UP000824469"/>
    </source>
</evidence>
<dbReference type="AlphaFoldDB" id="A0AA38F7T1"/>
<name>A0AA38F7T1_TAXCH</name>
<proteinExistence type="predicted"/>
<organism evidence="2 3">
    <name type="scientific">Taxus chinensis</name>
    <name type="common">Chinese yew</name>
    <name type="synonym">Taxus wallichiana var. chinensis</name>
    <dbReference type="NCBI Taxonomy" id="29808"/>
    <lineage>
        <taxon>Eukaryota</taxon>
        <taxon>Viridiplantae</taxon>
        <taxon>Streptophyta</taxon>
        <taxon>Embryophyta</taxon>
        <taxon>Tracheophyta</taxon>
        <taxon>Spermatophyta</taxon>
        <taxon>Pinopsida</taxon>
        <taxon>Pinidae</taxon>
        <taxon>Conifers II</taxon>
        <taxon>Cupressales</taxon>
        <taxon>Taxaceae</taxon>
        <taxon>Taxus</taxon>
    </lineage>
</organism>